<evidence type="ECO:0000313" key="2">
    <source>
        <dbReference type="EMBL" id="CEK81631.1"/>
    </source>
</evidence>
<feature type="transmembrane region" description="Helical" evidence="1">
    <location>
        <begin position="7"/>
        <end position="26"/>
    </location>
</feature>
<sequence length="72" mass="8584">MPRFIRMYCSFVIFELVFTCGLWRSVVNMITENAKRKLCLHWQRFPFLDYIHSILKQISPSICQSSEILQAV</sequence>
<accession>A0A0B7ANQ1</accession>
<name>A0A0B7ANQ1_9EUPU</name>
<keyword evidence="1" id="KW-0472">Membrane</keyword>
<keyword evidence="1" id="KW-0812">Transmembrane</keyword>
<dbReference type="AlphaFoldDB" id="A0A0B7ANQ1"/>
<keyword evidence="1" id="KW-1133">Transmembrane helix</keyword>
<dbReference type="EMBL" id="HACG01034766">
    <property type="protein sequence ID" value="CEK81631.1"/>
    <property type="molecule type" value="Transcribed_RNA"/>
</dbReference>
<gene>
    <name evidence="2" type="primary">ORF127066</name>
</gene>
<protein>
    <submittedName>
        <fullName evidence="2">Uncharacterized protein</fullName>
    </submittedName>
</protein>
<reference evidence="2" key="1">
    <citation type="submission" date="2014-12" db="EMBL/GenBank/DDBJ databases">
        <title>Insight into the proteome of Arion vulgaris.</title>
        <authorList>
            <person name="Aradska J."/>
            <person name="Bulat T."/>
            <person name="Smidak R."/>
            <person name="Sarate P."/>
            <person name="Gangsoo J."/>
            <person name="Sialana F."/>
            <person name="Bilban M."/>
            <person name="Lubec G."/>
        </authorList>
    </citation>
    <scope>NUCLEOTIDE SEQUENCE</scope>
    <source>
        <tissue evidence="2">Skin</tissue>
    </source>
</reference>
<proteinExistence type="predicted"/>
<organism evidence="2">
    <name type="scientific">Arion vulgaris</name>
    <dbReference type="NCBI Taxonomy" id="1028688"/>
    <lineage>
        <taxon>Eukaryota</taxon>
        <taxon>Metazoa</taxon>
        <taxon>Spiralia</taxon>
        <taxon>Lophotrochozoa</taxon>
        <taxon>Mollusca</taxon>
        <taxon>Gastropoda</taxon>
        <taxon>Heterobranchia</taxon>
        <taxon>Euthyneura</taxon>
        <taxon>Panpulmonata</taxon>
        <taxon>Eupulmonata</taxon>
        <taxon>Stylommatophora</taxon>
        <taxon>Helicina</taxon>
        <taxon>Arionoidea</taxon>
        <taxon>Arionidae</taxon>
        <taxon>Arion</taxon>
    </lineage>
</organism>
<evidence type="ECO:0000256" key="1">
    <source>
        <dbReference type="SAM" id="Phobius"/>
    </source>
</evidence>